<feature type="transmembrane region" description="Helical" evidence="1">
    <location>
        <begin position="51"/>
        <end position="72"/>
    </location>
</feature>
<keyword evidence="1" id="KW-0472">Membrane</keyword>
<evidence type="ECO:0000256" key="1">
    <source>
        <dbReference type="SAM" id="Phobius"/>
    </source>
</evidence>
<organism evidence="2 3">
    <name type="scientific">Glomus cerebriforme</name>
    <dbReference type="NCBI Taxonomy" id="658196"/>
    <lineage>
        <taxon>Eukaryota</taxon>
        <taxon>Fungi</taxon>
        <taxon>Fungi incertae sedis</taxon>
        <taxon>Mucoromycota</taxon>
        <taxon>Glomeromycotina</taxon>
        <taxon>Glomeromycetes</taxon>
        <taxon>Glomerales</taxon>
        <taxon>Glomeraceae</taxon>
        <taxon>Glomus</taxon>
    </lineage>
</organism>
<proteinExistence type="predicted"/>
<comment type="caution">
    <text evidence="2">The sequence shown here is derived from an EMBL/GenBank/DDBJ whole genome shotgun (WGS) entry which is preliminary data.</text>
</comment>
<dbReference type="EMBL" id="QKYT01001922">
    <property type="protein sequence ID" value="RIA78869.1"/>
    <property type="molecule type" value="Genomic_DNA"/>
</dbReference>
<keyword evidence="3" id="KW-1185">Reference proteome</keyword>
<dbReference type="Proteomes" id="UP000265703">
    <property type="component" value="Unassembled WGS sequence"/>
</dbReference>
<feature type="transmembrane region" description="Helical" evidence="1">
    <location>
        <begin position="25"/>
        <end position="45"/>
    </location>
</feature>
<evidence type="ECO:0000313" key="2">
    <source>
        <dbReference type="EMBL" id="RIA78869.1"/>
    </source>
</evidence>
<reference evidence="2 3" key="1">
    <citation type="submission" date="2018-06" db="EMBL/GenBank/DDBJ databases">
        <title>Comparative genomics reveals the genomic features of Rhizophagus irregularis, R. cerebriforme, R. diaphanum and Gigaspora rosea, and their symbiotic lifestyle signature.</title>
        <authorList>
            <person name="Morin E."/>
            <person name="San Clemente H."/>
            <person name="Chen E.C.H."/>
            <person name="De La Providencia I."/>
            <person name="Hainaut M."/>
            <person name="Kuo A."/>
            <person name="Kohler A."/>
            <person name="Murat C."/>
            <person name="Tang N."/>
            <person name="Roy S."/>
            <person name="Loubradou J."/>
            <person name="Henrissat B."/>
            <person name="Grigoriev I.V."/>
            <person name="Corradi N."/>
            <person name="Roux C."/>
            <person name="Martin F.M."/>
        </authorList>
    </citation>
    <scope>NUCLEOTIDE SEQUENCE [LARGE SCALE GENOMIC DNA]</scope>
    <source>
        <strain evidence="2 3">DAOM 227022</strain>
    </source>
</reference>
<evidence type="ECO:0000313" key="3">
    <source>
        <dbReference type="Proteomes" id="UP000265703"/>
    </source>
</evidence>
<dbReference type="AlphaFoldDB" id="A0A397S2B3"/>
<gene>
    <name evidence="2" type="ORF">C1645_168039</name>
</gene>
<keyword evidence="1" id="KW-0812">Transmembrane</keyword>
<keyword evidence="1" id="KW-1133">Transmembrane helix</keyword>
<protein>
    <submittedName>
        <fullName evidence="2">Uncharacterized protein</fullName>
    </submittedName>
</protein>
<name>A0A397S2B3_9GLOM</name>
<accession>A0A397S2B3</accession>
<sequence length="93" mass="10883">MITRSKVFGLTSCHRRKERWSKLKLTICPFLISFKTSLILFALSFLDSYDFMSLAWIFLGGVAFLCFTCYFYEYYRNQKKKTNSKSCGNVGSK</sequence>